<dbReference type="Gene3D" id="3.90.1300.10">
    <property type="entry name" value="Amidase signature (AS) domain"/>
    <property type="match status" value="1"/>
</dbReference>
<dbReference type="EMBL" id="JAJGCB010000006">
    <property type="protein sequence ID" value="KAJ8992091.1"/>
    <property type="molecule type" value="Genomic_DNA"/>
</dbReference>
<dbReference type="AlphaFoldDB" id="A0AAN6EUV7"/>
<gene>
    <name evidence="2" type="ORF">HRR80_003988</name>
</gene>
<comment type="caution">
    <text evidence="2">The sequence shown here is derived from an EMBL/GenBank/DDBJ whole genome shotgun (WGS) entry which is preliminary data.</text>
</comment>
<reference evidence="2" key="1">
    <citation type="submission" date="2023-01" db="EMBL/GenBank/DDBJ databases">
        <title>Exophiala dermititidis isolated from Cystic Fibrosis Patient.</title>
        <authorList>
            <person name="Kurbessoian T."/>
            <person name="Crocker A."/>
            <person name="Murante D."/>
            <person name="Hogan D.A."/>
            <person name="Stajich J.E."/>
        </authorList>
    </citation>
    <scope>NUCLEOTIDE SEQUENCE</scope>
    <source>
        <strain evidence="2">Ex8</strain>
    </source>
</reference>
<dbReference type="InterPro" id="IPR000120">
    <property type="entry name" value="Amidase"/>
</dbReference>
<dbReference type="InterPro" id="IPR023631">
    <property type="entry name" value="Amidase_dom"/>
</dbReference>
<sequence>MSIVALADGQQSSVTLDVLHDVAAKNNIKISSKAEEDAYLLVLQSADMTASSVHILPDYIDPRLEPVPTVGGRQYWKSQNNSHNAWSHQASLVAEKPLSDVLKGRKIVIKDNMSVGGLPHTCGTFPQFISKDGKYPIARIDASIIRRLLEAGITIVGTSTCENYSLTPMSYTSANGPVHNPWLRDHNAGGSTSGGACLVGLGNARAAGVPGLDEAGEDVDLAMGGDQAGSIRLPSAYCGIYGLKPTHGLVPYTGIAGLHPMIDYTGPMARKLEDIATLLTVIAGYDGLDPRMSPESPLRQNVVDYAKGLSSAENPGKGLKVGIIKESLTSPGTQAEVAETVRSTAFKHFEASGATVSEISLPVHLLGAAIWTAATRTHMAELAIGGRTPDVLNHNMPHLSLRWPPDQEMYDLLTTANPAVINIIFCQTFLKEKFGPEVQAKAHRHVLQLRAAYDKALEEYDVLITPTTPTVALPHPDLRPESEGGSTVMDKIKLAVGATNNTAPFNASGHPALNVPCGWAPSRTGKGMLPVGMQIIGKRWDDLGVLKAAKAFELGGGGLGPWPGQKQ</sequence>
<dbReference type="PANTHER" id="PTHR11895:SF171">
    <property type="entry name" value="AMIDASE DOMAIN-CONTAINING PROTEIN"/>
    <property type="match status" value="1"/>
</dbReference>
<dbReference type="Proteomes" id="UP001161757">
    <property type="component" value="Unassembled WGS sequence"/>
</dbReference>
<name>A0AAN6EUV7_EXODE</name>
<dbReference type="GO" id="GO:0003824">
    <property type="term" value="F:catalytic activity"/>
    <property type="evidence" value="ECO:0007669"/>
    <property type="project" value="InterPro"/>
</dbReference>
<dbReference type="SUPFAM" id="SSF75304">
    <property type="entry name" value="Amidase signature (AS) enzymes"/>
    <property type="match status" value="1"/>
</dbReference>
<proteinExistence type="predicted"/>
<dbReference type="Pfam" id="PF01425">
    <property type="entry name" value="Amidase"/>
    <property type="match status" value="1"/>
</dbReference>
<evidence type="ECO:0000259" key="1">
    <source>
        <dbReference type="Pfam" id="PF01425"/>
    </source>
</evidence>
<organism evidence="2 3">
    <name type="scientific">Exophiala dermatitidis</name>
    <name type="common">Black yeast-like fungus</name>
    <name type="synonym">Wangiella dermatitidis</name>
    <dbReference type="NCBI Taxonomy" id="5970"/>
    <lineage>
        <taxon>Eukaryota</taxon>
        <taxon>Fungi</taxon>
        <taxon>Dikarya</taxon>
        <taxon>Ascomycota</taxon>
        <taxon>Pezizomycotina</taxon>
        <taxon>Eurotiomycetes</taxon>
        <taxon>Chaetothyriomycetidae</taxon>
        <taxon>Chaetothyriales</taxon>
        <taxon>Herpotrichiellaceae</taxon>
        <taxon>Exophiala</taxon>
    </lineage>
</organism>
<feature type="domain" description="Amidase" evidence="1">
    <location>
        <begin position="97"/>
        <end position="545"/>
    </location>
</feature>
<protein>
    <recommendedName>
        <fullName evidence="1">Amidase domain-containing protein</fullName>
    </recommendedName>
</protein>
<dbReference type="PANTHER" id="PTHR11895">
    <property type="entry name" value="TRANSAMIDASE"/>
    <property type="match status" value="1"/>
</dbReference>
<accession>A0AAN6EUV7</accession>
<evidence type="ECO:0000313" key="2">
    <source>
        <dbReference type="EMBL" id="KAJ8992091.1"/>
    </source>
</evidence>
<dbReference type="InterPro" id="IPR036928">
    <property type="entry name" value="AS_sf"/>
</dbReference>
<evidence type="ECO:0000313" key="3">
    <source>
        <dbReference type="Proteomes" id="UP001161757"/>
    </source>
</evidence>